<organism evidence="3 4">
    <name type="scientific">Dechloromonas denitrificans</name>
    <dbReference type="NCBI Taxonomy" id="281362"/>
    <lineage>
        <taxon>Bacteria</taxon>
        <taxon>Pseudomonadati</taxon>
        <taxon>Pseudomonadota</taxon>
        <taxon>Betaproteobacteria</taxon>
        <taxon>Rhodocyclales</taxon>
        <taxon>Azonexaceae</taxon>
        <taxon>Dechloromonas</taxon>
    </lineage>
</organism>
<dbReference type="NCBIfam" id="TIGR02595">
    <property type="entry name" value="PEP_CTERM"/>
    <property type="match status" value="1"/>
</dbReference>
<protein>
    <recommendedName>
        <fullName evidence="2">Ice-binding protein C-terminal domain-containing protein</fullName>
    </recommendedName>
</protein>
<accession>A0A133XDE8</accession>
<evidence type="ECO:0000259" key="2">
    <source>
        <dbReference type="Pfam" id="PF07589"/>
    </source>
</evidence>
<dbReference type="InterPro" id="IPR013424">
    <property type="entry name" value="Ice-binding_C"/>
</dbReference>
<dbReference type="Proteomes" id="UP000070186">
    <property type="component" value="Unassembled WGS sequence"/>
</dbReference>
<reference evidence="3 4" key="1">
    <citation type="submission" date="2015-12" db="EMBL/GenBank/DDBJ databases">
        <title>Nitrous oxide reduction kinetics distinguish bacteria harboring typical versus atypical NosZ.</title>
        <authorList>
            <person name="Yoon S."/>
            <person name="Nissen S."/>
            <person name="Park D."/>
            <person name="Sanford R.A."/>
            <person name="Loeffler F.E."/>
        </authorList>
    </citation>
    <scope>NUCLEOTIDE SEQUENCE [LARGE SCALE GENOMIC DNA]</scope>
    <source>
        <strain evidence="3 4">ATCC BAA-841</strain>
    </source>
</reference>
<proteinExistence type="predicted"/>
<feature type="chain" id="PRO_5007459566" description="Ice-binding protein C-terminal domain-containing protein" evidence="1">
    <location>
        <begin position="37"/>
        <end position="171"/>
    </location>
</feature>
<feature type="domain" description="Ice-binding protein C-terminal" evidence="2">
    <location>
        <begin position="145"/>
        <end position="168"/>
    </location>
</feature>
<evidence type="ECO:0000313" key="3">
    <source>
        <dbReference type="EMBL" id="KXB28963.1"/>
    </source>
</evidence>
<feature type="signal peptide" evidence="1">
    <location>
        <begin position="1"/>
        <end position="36"/>
    </location>
</feature>
<evidence type="ECO:0000313" key="4">
    <source>
        <dbReference type="Proteomes" id="UP000070186"/>
    </source>
</evidence>
<name>A0A133XDE8_9RHOO</name>
<gene>
    <name evidence="3" type="ORF">AT959_19245</name>
</gene>
<dbReference type="RefSeq" id="WP_066887012.1">
    <property type="nucleotide sequence ID" value="NZ_LODL01000040.1"/>
</dbReference>
<dbReference type="EMBL" id="LODL01000040">
    <property type="protein sequence ID" value="KXB28963.1"/>
    <property type="molecule type" value="Genomic_DNA"/>
</dbReference>
<keyword evidence="4" id="KW-1185">Reference proteome</keyword>
<sequence>MLKMAKPTKSKGKYMKLITSTIAALILSTASLTANATTVSFTVNTESGQWGTGIFSGSDANSDGILSLNELIAFDGSNNIEAETVTLAGLSGFGTFNIAGNKWNSDGPGWGELDFAWFSWNGDQNSVNNSWSKVSTIITIDQNNSVPEPGTLALAGLGLAMAASMRRRKAV</sequence>
<dbReference type="InterPro" id="IPR018247">
    <property type="entry name" value="EF_Hand_1_Ca_BS"/>
</dbReference>
<evidence type="ECO:0000256" key="1">
    <source>
        <dbReference type="SAM" id="SignalP"/>
    </source>
</evidence>
<comment type="caution">
    <text evidence="3">The sequence shown here is derived from an EMBL/GenBank/DDBJ whole genome shotgun (WGS) entry which is preliminary data.</text>
</comment>
<dbReference type="Pfam" id="PF07589">
    <property type="entry name" value="PEP-CTERM"/>
    <property type="match status" value="1"/>
</dbReference>
<dbReference type="PROSITE" id="PS00018">
    <property type="entry name" value="EF_HAND_1"/>
    <property type="match status" value="1"/>
</dbReference>
<keyword evidence="1" id="KW-0732">Signal</keyword>
<dbReference type="AlphaFoldDB" id="A0A133XDE8"/>